<name>A0A6I2F3W4_9MICO</name>
<evidence type="ECO:0000313" key="6">
    <source>
        <dbReference type="EMBL" id="MRG59269.1"/>
    </source>
</evidence>
<dbReference type="GO" id="GO:0012505">
    <property type="term" value="C:endomembrane system"/>
    <property type="evidence" value="ECO:0007669"/>
    <property type="project" value="UniProtKB-SubCell"/>
</dbReference>
<comment type="caution">
    <text evidence="6">The sequence shown here is derived from an EMBL/GenBank/DDBJ whole genome shotgun (WGS) entry which is preliminary data.</text>
</comment>
<keyword evidence="7" id="KW-1185">Reference proteome</keyword>
<feature type="transmembrane region" description="Helical" evidence="5">
    <location>
        <begin position="61"/>
        <end position="79"/>
    </location>
</feature>
<dbReference type="InterPro" id="IPR008217">
    <property type="entry name" value="Ccc1_fam"/>
</dbReference>
<dbReference type="PANTHER" id="PTHR31851">
    <property type="entry name" value="FE(2+)/MN(2+) TRANSPORTER PCL1"/>
    <property type="match status" value="1"/>
</dbReference>
<dbReference type="GO" id="GO:0005384">
    <property type="term" value="F:manganese ion transmembrane transporter activity"/>
    <property type="evidence" value="ECO:0007669"/>
    <property type="project" value="InterPro"/>
</dbReference>
<feature type="transmembrane region" description="Helical" evidence="5">
    <location>
        <begin position="219"/>
        <end position="241"/>
    </location>
</feature>
<gene>
    <name evidence="6" type="ORF">GE115_05205</name>
</gene>
<evidence type="ECO:0000256" key="4">
    <source>
        <dbReference type="ARBA" id="ARBA00023136"/>
    </source>
</evidence>
<keyword evidence="3 5" id="KW-1133">Transmembrane helix</keyword>
<evidence type="ECO:0000256" key="2">
    <source>
        <dbReference type="ARBA" id="ARBA00022692"/>
    </source>
</evidence>
<feature type="transmembrane region" description="Helical" evidence="5">
    <location>
        <begin position="34"/>
        <end position="55"/>
    </location>
</feature>
<keyword evidence="2 5" id="KW-0812">Transmembrane</keyword>
<evidence type="ECO:0000313" key="7">
    <source>
        <dbReference type="Proteomes" id="UP000431080"/>
    </source>
</evidence>
<dbReference type="AlphaFoldDB" id="A0A6I2F3W4"/>
<evidence type="ECO:0000256" key="5">
    <source>
        <dbReference type="SAM" id="Phobius"/>
    </source>
</evidence>
<feature type="transmembrane region" description="Helical" evidence="5">
    <location>
        <begin position="160"/>
        <end position="185"/>
    </location>
</feature>
<proteinExistence type="predicted"/>
<accession>A0A6I2F3W4</accession>
<dbReference type="Proteomes" id="UP000431080">
    <property type="component" value="Unassembled WGS sequence"/>
</dbReference>
<keyword evidence="4 5" id="KW-0472">Membrane</keyword>
<comment type="subcellular location">
    <subcellularLocation>
        <location evidence="1">Endomembrane system</location>
        <topology evidence="1">Multi-pass membrane protein</topology>
    </subcellularLocation>
</comment>
<protein>
    <recommendedName>
        <fullName evidence="8">VIT family protein</fullName>
    </recommendedName>
</protein>
<dbReference type="EMBL" id="WJIF01000002">
    <property type="protein sequence ID" value="MRG59269.1"/>
    <property type="molecule type" value="Genomic_DNA"/>
</dbReference>
<sequence length="242" mass="24840">MARRVDRASLRPRGGGVREGGLVAWVRSEGFRSFVVSSTDGIIGTAGVLLGFAGAGASSGTLLIASISALVAGSVAGFCSKYAELAAERDAERAVIADEIEDLRDPADDLAALAARFEARGVQPTVAREVAEQLFAHDALDAELEFTHGIDEPTRAVEPLLGAAAGAAAIALGSALPLAILVVYPAAWEEWAVALAVILSLTVAGVLTSVTARTSVWRGLARTVGVGVLTMLATYLAGVLIF</sequence>
<feature type="transmembrane region" description="Helical" evidence="5">
    <location>
        <begin position="191"/>
        <end position="212"/>
    </location>
</feature>
<dbReference type="Pfam" id="PF01988">
    <property type="entry name" value="VIT1"/>
    <property type="match status" value="1"/>
</dbReference>
<evidence type="ECO:0008006" key="8">
    <source>
        <dbReference type="Google" id="ProtNLM"/>
    </source>
</evidence>
<organism evidence="6 7">
    <name type="scientific">Agromyces agglutinans</name>
    <dbReference type="NCBI Taxonomy" id="2662258"/>
    <lineage>
        <taxon>Bacteria</taxon>
        <taxon>Bacillati</taxon>
        <taxon>Actinomycetota</taxon>
        <taxon>Actinomycetes</taxon>
        <taxon>Micrococcales</taxon>
        <taxon>Microbacteriaceae</taxon>
        <taxon>Agromyces</taxon>
    </lineage>
</organism>
<evidence type="ECO:0000256" key="1">
    <source>
        <dbReference type="ARBA" id="ARBA00004127"/>
    </source>
</evidence>
<dbReference type="GO" id="GO:0030026">
    <property type="term" value="P:intracellular manganese ion homeostasis"/>
    <property type="evidence" value="ECO:0007669"/>
    <property type="project" value="InterPro"/>
</dbReference>
<evidence type="ECO:0000256" key="3">
    <source>
        <dbReference type="ARBA" id="ARBA00022989"/>
    </source>
</evidence>
<reference evidence="6 7" key="1">
    <citation type="submission" date="2019-10" db="EMBL/GenBank/DDBJ databases">
        <authorList>
            <person name="Nie G."/>
            <person name="Ming H."/>
            <person name="Yi B."/>
        </authorList>
    </citation>
    <scope>NUCLEOTIDE SEQUENCE [LARGE SCALE GENOMIC DNA]</scope>
    <source>
        <strain evidence="6 7">CFH 90414</strain>
    </source>
</reference>